<organism evidence="2 3">
    <name type="scientific">Sphaerisporangium aureirubrum</name>
    <dbReference type="NCBI Taxonomy" id="1544736"/>
    <lineage>
        <taxon>Bacteria</taxon>
        <taxon>Bacillati</taxon>
        <taxon>Actinomycetota</taxon>
        <taxon>Actinomycetes</taxon>
        <taxon>Streptosporangiales</taxon>
        <taxon>Streptosporangiaceae</taxon>
        <taxon>Sphaerisporangium</taxon>
    </lineage>
</organism>
<evidence type="ECO:0000313" key="2">
    <source>
        <dbReference type="EMBL" id="MFC6080958.1"/>
    </source>
</evidence>
<evidence type="ECO:0000313" key="3">
    <source>
        <dbReference type="Proteomes" id="UP001596137"/>
    </source>
</evidence>
<keyword evidence="3" id="KW-1185">Reference proteome</keyword>
<protein>
    <submittedName>
        <fullName evidence="2">VWA domain-containing protein</fullName>
    </submittedName>
</protein>
<dbReference type="RefSeq" id="WP_380748292.1">
    <property type="nucleotide sequence ID" value="NZ_JBHSRF010000007.1"/>
</dbReference>
<feature type="compositionally biased region" description="Low complexity" evidence="1">
    <location>
        <begin position="339"/>
        <end position="354"/>
    </location>
</feature>
<accession>A0ABW1NDI1</accession>
<gene>
    <name evidence="2" type="ORF">ACFP1K_07285</name>
</gene>
<dbReference type="Pfam" id="PF05762">
    <property type="entry name" value="VWA_CoxE"/>
    <property type="match status" value="1"/>
</dbReference>
<name>A0ABW1NDI1_9ACTN</name>
<feature type="region of interest" description="Disordered" evidence="1">
    <location>
        <begin position="243"/>
        <end position="372"/>
    </location>
</feature>
<dbReference type="Gene3D" id="3.40.50.410">
    <property type="entry name" value="von Willebrand factor, type A domain"/>
    <property type="match status" value="1"/>
</dbReference>
<dbReference type="EMBL" id="JBHSRF010000007">
    <property type="protein sequence ID" value="MFC6080958.1"/>
    <property type="molecule type" value="Genomic_DNA"/>
</dbReference>
<feature type="compositionally biased region" description="Pro residues" evidence="1">
    <location>
        <begin position="288"/>
        <end position="299"/>
    </location>
</feature>
<dbReference type="InterPro" id="IPR008912">
    <property type="entry name" value="Uncharacterised_CoxE"/>
</dbReference>
<evidence type="ECO:0000256" key="1">
    <source>
        <dbReference type="SAM" id="MobiDB-lite"/>
    </source>
</evidence>
<proteinExistence type="predicted"/>
<comment type="caution">
    <text evidence="2">The sequence shown here is derived from an EMBL/GenBank/DDBJ whole genome shotgun (WGS) entry which is preliminary data.</text>
</comment>
<dbReference type="SUPFAM" id="SSF53300">
    <property type="entry name" value="vWA-like"/>
    <property type="match status" value="1"/>
</dbReference>
<feature type="compositionally biased region" description="Low complexity" evidence="1">
    <location>
        <begin position="300"/>
        <end position="332"/>
    </location>
</feature>
<sequence>MTAHTAPAPTPTTPATDPAWLALSAAMTWEVPVIADRDDLIVTIAPGVGHGAPACFIPSEAMIEIDGTHLAPVDPATATPHRTADRTRYAATWGLLTHECAHAAHSTWEVPPGTPADVAAAALLLEEPRIEAAQINRRPDDRHWLRSSAREIILNDTKADDPAHGPAMTPHAAAHTAALILGRADGGILNRRETAPVGRAVRDILGVGTLRKLRNIWRKALTVPDGDAAAMIALGRRWVDIIGPDPTTPPTGAPGAPGGAPAGPTPLADAINTTLAKVSRSVARETPPTDPTPSAPPADPATEAAARAAATVFGDGATTSGTRTTGTTTPDATRPPTPAETTAARALARALSTAGHRDRVATKTTSTTPPGRLRMRGALARQAQLAAGRIPTAEPFTRTTRKVVPTPPLRIAIACDVSGSMSAFAAPVASAAWILAHAARHTTVPAESATVLFGDRVRAITHPGTAPAKVTEFTATGSYEAIDEAIDALDGALGLARPGAARLLVIVSDGHYNPTPRAAAQKKLDRLRAAGCAVLWIGTGRNDKPLNGATLHVLADPTATATAIGQAATAALRAAR</sequence>
<dbReference type="InterPro" id="IPR036465">
    <property type="entry name" value="vWFA_dom_sf"/>
</dbReference>
<dbReference type="Proteomes" id="UP001596137">
    <property type="component" value="Unassembled WGS sequence"/>
</dbReference>
<reference evidence="3" key="1">
    <citation type="journal article" date="2019" name="Int. J. Syst. Evol. Microbiol.">
        <title>The Global Catalogue of Microorganisms (GCM) 10K type strain sequencing project: providing services to taxonomists for standard genome sequencing and annotation.</title>
        <authorList>
            <consortium name="The Broad Institute Genomics Platform"/>
            <consortium name="The Broad Institute Genome Sequencing Center for Infectious Disease"/>
            <person name="Wu L."/>
            <person name="Ma J."/>
        </authorList>
    </citation>
    <scope>NUCLEOTIDE SEQUENCE [LARGE SCALE GENOMIC DNA]</scope>
    <source>
        <strain evidence="3">JCM 30346</strain>
    </source>
</reference>